<dbReference type="Proteomes" id="UP000011867">
    <property type="component" value="Chromosome"/>
</dbReference>
<evidence type="ECO:0000256" key="1">
    <source>
        <dbReference type="SAM" id="MobiDB-lite"/>
    </source>
</evidence>
<dbReference type="RefSeq" id="WP_015410501.1">
    <property type="nucleotide sequence ID" value="NC_020388.1"/>
</dbReference>
<keyword evidence="3" id="KW-1185">Reference proteome</keyword>
<dbReference type="eggNOG" id="arCOG11477">
    <property type="taxonomic scope" value="Archaea"/>
</dbReference>
<organism evidence="2 3">
    <name type="scientific">Natronomonas moolapensis (strain DSM 18674 / CECT 7526 / JCM 14361 / 8.8.11)</name>
    <dbReference type="NCBI Taxonomy" id="268739"/>
    <lineage>
        <taxon>Archaea</taxon>
        <taxon>Methanobacteriati</taxon>
        <taxon>Methanobacteriota</taxon>
        <taxon>Stenosarchaea group</taxon>
        <taxon>Halobacteria</taxon>
        <taxon>Halobacteriales</taxon>
        <taxon>Natronomonadaceae</taxon>
        <taxon>Natronomonas</taxon>
    </lineage>
</organism>
<dbReference type="HOGENOM" id="CLU_163976_0_0_2"/>
<dbReference type="InterPro" id="IPR025336">
    <property type="entry name" value="SCO4226-like"/>
</dbReference>
<dbReference type="GeneID" id="14651992"/>
<dbReference type="Pfam" id="PF14026">
    <property type="entry name" value="SCO4226-like"/>
    <property type="match status" value="1"/>
</dbReference>
<feature type="region of interest" description="Disordered" evidence="1">
    <location>
        <begin position="73"/>
        <end position="97"/>
    </location>
</feature>
<evidence type="ECO:0000313" key="2">
    <source>
        <dbReference type="EMBL" id="CCQ37770.1"/>
    </source>
</evidence>
<proteinExistence type="predicted"/>
<dbReference type="EMBL" id="HF582854">
    <property type="protein sequence ID" value="CCQ37770.1"/>
    <property type="molecule type" value="Genomic_DNA"/>
</dbReference>
<dbReference type="OrthoDB" id="260050at2157"/>
<protein>
    <submittedName>
        <fullName evidence="2">Uncharacterized protein</fullName>
    </submittedName>
</protein>
<accession>M1XLI3</accession>
<evidence type="ECO:0000313" key="3">
    <source>
        <dbReference type="Proteomes" id="UP000011867"/>
    </source>
</evidence>
<dbReference type="KEGG" id="nmo:Nmlp_3655"/>
<reference evidence="2 3" key="1">
    <citation type="journal article" date="2013" name="Genome Announc.">
        <title>Genome of the haloarchaeon Natronomonas moolapensis, a neutrophilic member of a previously haloalkaliphilic genus.</title>
        <authorList>
            <person name="Dyall-Smith M.L."/>
            <person name="Pfeiffer F."/>
            <person name="Oberwinkler T."/>
            <person name="Klee K."/>
            <person name="Rampp M."/>
            <person name="Palm P."/>
            <person name="Gross K."/>
            <person name="Schuster S.C."/>
            <person name="Oesterhelt D."/>
        </authorList>
    </citation>
    <scope>NUCLEOTIDE SEQUENCE [LARGE SCALE GENOMIC DNA]</scope>
    <source>
        <strain evidence="3">DSM 18674 / JCM 14361 / 8.8.11</strain>
    </source>
</reference>
<name>M1XLI3_NATM8</name>
<dbReference type="AlphaFoldDB" id="M1XLI3"/>
<gene>
    <name evidence="2" type="ordered locus">Nmlp_3655</name>
</gene>
<sequence>MTETDEYLILRELPEPITDDELAAAADASGEALEELREEGTEISWVDSEVLADDDGGIVGTFCRYRAESEAAVHEHADRAGLPATKVTRRGEPLSGE</sequence>
<dbReference type="STRING" id="268739.Nmlp_3655"/>